<proteinExistence type="inferred from homology"/>
<dbReference type="InterPro" id="IPR013932">
    <property type="entry name" value="TATA-bd_TIP120"/>
</dbReference>
<evidence type="ECO:0000256" key="1">
    <source>
        <dbReference type="ARBA" id="ARBA00007657"/>
    </source>
</evidence>
<evidence type="ECO:0000256" key="2">
    <source>
        <dbReference type="ARBA" id="ARBA00022737"/>
    </source>
</evidence>
<dbReference type="PROSITE" id="PS50077">
    <property type="entry name" value="HEAT_REPEAT"/>
    <property type="match status" value="1"/>
</dbReference>
<dbReference type="Pfam" id="PF08623">
    <property type="entry name" value="TIP120"/>
    <property type="match status" value="1"/>
</dbReference>
<keyword evidence="3" id="KW-0833">Ubl conjugation pathway</keyword>
<sequence length="1239" mass="133047">MTKTYMMNSLIEKMQSPDQDYRFMGLNDLMNEIRTDPSSFLGEESTENKVIRQVLTLVEDKISEVKNQAVKCLGQLIKIIKQQQMELVVDRLIDFSGGKDDELRDIAALALKTITAELPPEGKIAHSATAKLAPKLLAQVANPTTPPEALVETLAILSILIGRFPAHFVGSGSEGGPGPTQLVVLNPSPLVVLTPLLAHPRPVVRKRAIGTLAQFVPLAPAPLVEGLLEGTVIANLAEGTGLVSVSGSTIPQLVTALARTAPGAVAAYVARIVPAFLARLVNEEVREHILQALETLVLRCPAEVGAWVSILAAGTTWIKYDPNYAEDGDGDEEMGGVSDEEGQGDDEEEDTSYSDDEDTSYKVRRAAVKLLAAVISTRPELLGVVGREVSPVLIQRFSEREETVRLEIWATYVILLNATAVYGALATGLPSASSSFKRKRGEEDEEMPAAGSDASPVDLLREQVPALTKALLGQLRPPKTNATVLQAGFRVLGALLGVLPGIFTQQAGQVLGTAAGVLGQGVAAGTAPLHVGVLSFLSLFFGTHAPAVYQGSLDKLTAVLLSRAKERHPRVASEALRTLSALLNSAKPVKSAPWVDGLYDEVVLRLSSADTDADVRARAEEVVGDLWVCAGSVMQTKGGKEWDAVCRTAGNTEGAVRVVSRVAMEAEGLGDQWINGCVQWALVLLRKSGRAGKIEIFGMMNALIRGYSSVPPEVVRELVAQVKSFVTLADIALLAQALNLMASLLDAAPAIAFPELEKTVLGQVYNIAYSPLLAASSLDAVLVFISSLVSADKQISPHVIPGLAIAADKAPKGEVSASNVARCIAQVVQADLGVAAGTIAEYSKHVKKGGKAKTSTVVLSFLVLGEIGRFVDMSPQVDIFHAAIAHFEAEQEEVRAAAAFAAGNITVGNLHHFLPAIVKLVESDAKKRLLALHALKEVVTHSSHGQLESVADTLWVPLFEHSANSEEATRNVAAACLGKLAMTHPSRYLPQLHDRIKDENPSARATVVSAIRYTFADSARSYDELLAPLLVDFLTLMQDSDLTVRRLALSALNSSARTKPHLIREHLPKLLPQLYAETTIKPDLIRTVQMGPWQHKVDDGLEARKTAYETLYTLLDTCLAALDLREYLTHVIRGLDDNADEVKVICHMILFRLSQVAPAAVALRLDEATPALEKTVKGANVTKDTVKQDLERAAELQRSTLRAIVAMSKIAGSGVSPRFEAMVEELKKNSQFTSEFRDL</sequence>
<keyword evidence="8" id="KW-1185">Reference proteome</keyword>
<dbReference type="InterPro" id="IPR021133">
    <property type="entry name" value="HEAT_type_2"/>
</dbReference>
<feature type="region of interest" description="Disordered" evidence="5">
    <location>
        <begin position="323"/>
        <end position="359"/>
    </location>
</feature>
<feature type="compositionally biased region" description="Acidic residues" evidence="5">
    <location>
        <begin position="324"/>
        <end position="358"/>
    </location>
</feature>
<organism evidence="7 8">
    <name type="scientific">Schizophyllum amplum</name>
    <dbReference type="NCBI Taxonomy" id="97359"/>
    <lineage>
        <taxon>Eukaryota</taxon>
        <taxon>Fungi</taxon>
        <taxon>Dikarya</taxon>
        <taxon>Basidiomycota</taxon>
        <taxon>Agaricomycotina</taxon>
        <taxon>Agaricomycetes</taxon>
        <taxon>Agaricomycetidae</taxon>
        <taxon>Agaricales</taxon>
        <taxon>Schizophyllaceae</taxon>
        <taxon>Schizophyllum</taxon>
    </lineage>
</organism>
<dbReference type="EMBL" id="VDMD01000043">
    <property type="protein sequence ID" value="TRM57738.1"/>
    <property type="molecule type" value="Genomic_DNA"/>
</dbReference>
<comment type="caution">
    <text evidence="7">The sequence shown here is derived from an EMBL/GenBank/DDBJ whole genome shotgun (WGS) entry which is preliminary data.</text>
</comment>
<accession>A0A550BYZ5</accession>
<reference evidence="7 8" key="1">
    <citation type="journal article" date="2019" name="New Phytol.">
        <title>Comparative genomics reveals unique wood-decay strategies and fruiting body development in the Schizophyllaceae.</title>
        <authorList>
            <person name="Almasi E."/>
            <person name="Sahu N."/>
            <person name="Krizsan K."/>
            <person name="Balint B."/>
            <person name="Kovacs G.M."/>
            <person name="Kiss B."/>
            <person name="Cseklye J."/>
            <person name="Drula E."/>
            <person name="Henrissat B."/>
            <person name="Nagy I."/>
            <person name="Chovatia M."/>
            <person name="Adam C."/>
            <person name="LaButti K."/>
            <person name="Lipzen A."/>
            <person name="Riley R."/>
            <person name="Grigoriev I.V."/>
            <person name="Nagy L.G."/>
        </authorList>
    </citation>
    <scope>NUCLEOTIDE SEQUENCE [LARGE SCALE GENOMIC DNA]</scope>
    <source>
        <strain evidence="7 8">NL-1724</strain>
    </source>
</reference>
<evidence type="ECO:0000256" key="3">
    <source>
        <dbReference type="ARBA" id="ARBA00022786"/>
    </source>
</evidence>
<dbReference type="AlphaFoldDB" id="A0A550BYZ5"/>
<evidence type="ECO:0000313" key="8">
    <source>
        <dbReference type="Proteomes" id="UP000320762"/>
    </source>
</evidence>
<evidence type="ECO:0000259" key="6">
    <source>
        <dbReference type="Pfam" id="PF08623"/>
    </source>
</evidence>
<gene>
    <name evidence="7" type="ORF">BD626DRAFT_411541</name>
</gene>
<dbReference type="STRING" id="97359.A0A550BYZ5"/>
<dbReference type="Pfam" id="PF25782">
    <property type="entry name" value="TPR_CAND1"/>
    <property type="match status" value="1"/>
</dbReference>
<dbReference type="Proteomes" id="UP000320762">
    <property type="component" value="Unassembled WGS sequence"/>
</dbReference>
<dbReference type="GO" id="GO:0010265">
    <property type="term" value="P:SCF complex assembly"/>
    <property type="evidence" value="ECO:0007669"/>
    <property type="project" value="InterPro"/>
</dbReference>
<evidence type="ECO:0000256" key="4">
    <source>
        <dbReference type="PROSITE-ProRule" id="PRU00103"/>
    </source>
</evidence>
<feature type="repeat" description="HEAT" evidence="4">
    <location>
        <begin position="50"/>
        <end position="86"/>
    </location>
</feature>
<evidence type="ECO:0000256" key="5">
    <source>
        <dbReference type="SAM" id="MobiDB-lite"/>
    </source>
</evidence>
<feature type="domain" description="TATA-binding protein interacting (TIP20)" evidence="6">
    <location>
        <begin position="1062"/>
        <end position="1227"/>
    </location>
</feature>
<protein>
    <submittedName>
        <fullName evidence="7">Armadillo-type protein</fullName>
    </submittedName>
</protein>
<dbReference type="InterPro" id="IPR016024">
    <property type="entry name" value="ARM-type_fold"/>
</dbReference>
<dbReference type="OrthoDB" id="6260732at2759"/>
<dbReference type="InterPro" id="IPR011989">
    <property type="entry name" value="ARM-like"/>
</dbReference>
<dbReference type="PANTHER" id="PTHR12696">
    <property type="entry name" value="TIP120"/>
    <property type="match status" value="1"/>
</dbReference>
<keyword evidence="2" id="KW-0677">Repeat</keyword>
<evidence type="ECO:0000313" key="7">
    <source>
        <dbReference type="EMBL" id="TRM57738.1"/>
    </source>
</evidence>
<dbReference type="SUPFAM" id="SSF48371">
    <property type="entry name" value="ARM repeat"/>
    <property type="match status" value="1"/>
</dbReference>
<dbReference type="InterPro" id="IPR039852">
    <property type="entry name" value="CAND1/CAND2"/>
</dbReference>
<dbReference type="Gene3D" id="1.25.10.10">
    <property type="entry name" value="Leucine-rich Repeat Variant"/>
    <property type="match status" value="1"/>
</dbReference>
<comment type="similarity">
    <text evidence="1">Belongs to the CAND family.</text>
</comment>
<feature type="region of interest" description="Disordered" evidence="5">
    <location>
        <begin position="431"/>
        <end position="454"/>
    </location>
</feature>
<name>A0A550BYZ5_9AGAR</name>